<keyword evidence="4" id="KW-0408">Iron</keyword>
<evidence type="ECO:0000313" key="8">
    <source>
        <dbReference type="Proteomes" id="UP000824242"/>
    </source>
</evidence>
<dbReference type="SMART" id="SM00729">
    <property type="entry name" value="Elp3"/>
    <property type="match status" value="1"/>
</dbReference>
<dbReference type="InterPro" id="IPR058240">
    <property type="entry name" value="rSAM_sf"/>
</dbReference>
<proteinExistence type="predicted"/>
<name>A0A9D1ALB4_9FIRM</name>
<evidence type="ECO:0000256" key="5">
    <source>
        <dbReference type="ARBA" id="ARBA00023014"/>
    </source>
</evidence>
<protein>
    <submittedName>
        <fullName evidence="7">Radical SAM protein</fullName>
    </submittedName>
</protein>
<dbReference type="InterPro" id="IPR032432">
    <property type="entry name" value="Radical_SAM_C"/>
</dbReference>
<sequence>MMRHANAAVFVPHNGCPHRCSFCNQNTVTGRAAQPGPEDVKAAAERAAQTLPPGVPAEFALFGGSFTAIDRGLMLSLLDAVQPYLRAGVFSGIRCSTRPDCVDAEILSLLKDCGVKAVELGAQSMDDTVLRRNGRGHTASDVEIASRRIREAGLSLGLQMMTGLPGDTPDGARETARRLAALSPDTMRIYPAIVLPGTAMARWYEDGSYQPMELDSAVELCADLLDFFERRGIRVIRLGLHSSPELERDRLAGPWHPAFCELCRSRLFLRRMEKALEKVPAGEPCRILVSPRDLSAAVGQKRANAEALHRMGYPVSFAAREEIPRGFFAVCLEDGKPWRLVAPDGGESEMV</sequence>
<dbReference type="CDD" id="cd01335">
    <property type="entry name" value="Radical_SAM"/>
    <property type="match status" value="1"/>
</dbReference>
<dbReference type="GO" id="GO:0003824">
    <property type="term" value="F:catalytic activity"/>
    <property type="evidence" value="ECO:0007669"/>
    <property type="project" value="InterPro"/>
</dbReference>
<dbReference type="SFLD" id="SFLDG01082">
    <property type="entry name" value="B12-binding_domain_containing"/>
    <property type="match status" value="1"/>
</dbReference>
<reference evidence="7" key="2">
    <citation type="journal article" date="2021" name="PeerJ">
        <title>Extensive microbial diversity within the chicken gut microbiome revealed by metagenomics and culture.</title>
        <authorList>
            <person name="Gilroy R."/>
            <person name="Ravi A."/>
            <person name="Getino M."/>
            <person name="Pursley I."/>
            <person name="Horton D.L."/>
            <person name="Alikhan N.F."/>
            <person name="Baker D."/>
            <person name="Gharbi K."/>
            <person name="Hall N."/>
            <person name="Watson M."/>
            <person name="Adriaenssens E.M."/>
            <person name="Foster-Nyarko E."/>
            <person name="Jarju S."/>
            <person name="Secka A."/>
            <person name="Antonio M."/>
            <person name="Oren A."/>
            <person name="Chaudhuri R.R."/>
            <person name="La Ragione R."/>
            <person name="Hildebrand F."/>
            <person name="Pallen M.J."/>
        </authorList>
    </citation>
    <scope>NUCLEOTIDE SEQUENCE</scope>
    <source>
        <strain evidence="7">ChiSxjej1B13-7958</strain>
    </source>
</reference>
<dbReference type="Pfam" id="PF04055">
    <property type="entry name" value="Radical_SAM"/>
    <property type="match status" value="1"/>
</dbReference>
<dbReference type="InterPro" id="IPR051198">
    <property type="entry name" value="BchE-like"/>
</dbReference>
<dbReference type="PANTHER" id="PTHR43409">
    <property type="entry name" value="ANAEROBIC MAGNESIUM-PROTOPORPHYRIN IX MONOMETHYL ESTER CYCLASE-RELATED"/>
    <property type="match status" value="1"/>
</dbReference>
<gene>
    <name evidence="7" type="ORF">IAB89_02845</name>
</gene>
<evidence type="ECO:0000256" key="3">
    <source>
        <dbReference type="ARBA" id="ARBA00022723"/>
    </source>
</evidence>
<dbReference type="InterPro" id="IPR006638">
    <property type="entry name" value="Elp3/MiaA/NifB-like_rSAM"/>
</dbReference>
<evidence type="ECO:0000256" key="2">
    <source>
        <dbReference type="ARBA" id="ARBA00022691"/>
    </source>
</evidence>
<evidence type="ECO:0000313" key="7">
    <source>
        <dbReference type="EMBL" id="HIR46586.1"/>
    </source>
</evidence>
<accession>A0A9D1ALB4</accession>
<evidence type="ECO:0000256" key="1">
    <source>
        <dbReference type="ARBA" id="ARBA00001966"/>
    </source>
</evidence>
<dbReference type="InterPro" id="IPR007197">
    <property type="entry name" value="rSAM"/>
</dbReference>
<evidence type="ECO:0000256" key="4">
    <source>
        <dbReference type="ARBA" id="ARBA00023004"/>
    </source>
</evidence>
<dbReference type="SFLD" id="SFLDS00029">
    <property type="entry name" value="Radical_SAM"/>
    <property type="match status" value="1"/>
</dbReference>
<organism evidence="7 8">
    <name type="scientific">Candidatus Caccousia avicola</name>
    <dbReference type="NCBI Taxonomy" id="2840721"/>
    <lineage>
        <taxon>Bacteria</taxon>
        <taxon>Bacillati</taxon>
        <taxon>Bacillota</taxon>
        <taxon>Clostridia</taxon>
        <taxon>Eubacteriales</taxon>
        <taxon>Oscillospiraceae</taxon>
        <taxon>Oscillospiraceae incertae sedis</taxon>
        <taxon>Candidatus Caccousia</taxon>
    </lineage>
</organism>
<dbReference type="AlphaFoldDB" id="A0A9D1ALB4"/>
<dbReference type="Gene3D" id="3.80.30.20">
    <property type="entry name" value="tm_1862 like domain"/>
    <property type="match status" value="1"/>
</dbReference>
<keyword evidence="3" id="KW-0479">Metal-binding</keyword>
<dbReference type="InterPro" id="IPR023404">
    <property type="entry name" value="rSAM_horseshoe"/>
</dbReference>
<dbReference type="GO" id="GO:0051536">
    <property type="term" value="F:iron-sulfur cluster binding"/>
    <property type="evidence" value="ECO:0007669"/>
    <property type="project" value="UniProtKB-KW"/>
</dbReference>
<comment type="cofactor">
    <cofactor evidence="1">
        <name>[4Fe-4S] cluster</name>
        <dbReference type="ChEBI" id="CHEBI:49883"/>
    </cofactor>
</comment>
<keyword evidence="5" id="KW-0411">Iron-sulfur</keyword>
<dbReference type="PROSITE" id="PS51918">
    <property type="entry name" value="RADICAL_SAM"/>
    <property type="match status" value="1"/>
</dbReference>
<dbReference type="Pfam" id="PF16199">
    <property type="entry name" value="Radical_SAM_C"/>
    <property type="match status" value="1"/>
</dbReference>
<evidence type="ECO:0000259" key="6">
    <source>
        <dbReference type="PROSITE" id="PS51918"/>
    </source>
</evidence>
<keyword evidence="2" id="KW-0949">S-adenosyl-L-methionine</keyword>
<dbReference type="SUPFAM" id="SSF102114">
    <property type="entry name" value="Radical SAM enzymes"/>
    <property type="match status" value="1"/>
</dbReference>
<reference evidence="7" key="1">
    <citation type="submission" date="2020-10" db="EMBL/GenBank/DDBJ databases">
        <authorList>
            <person name="Gilroy R."/>
        </authorList>
    </citation>
    <scope>NUCLEOTIDE SEQUENCE</scope>
    <source>
        <strain evidence="7">ChiSxjej1B13-7958</strain>
    </source>
</reference>
<feature type="domain" description="Radical SAM core" evidence="6">
    <location>
        <begin position="1"/>
        <end position="234"/>
    </location>
</feature>
<dbReference type="EMBL" id="DVGZ01000029">
    <property type="protein sequence ID" value="HIR46586.1"/>
    <property type="molecule type" value="Genomic_DNA"/>
</dbReference>
<comment type="caution">
    <text evidence="7">The sequence shown here is derived from an EMBL/GenBank/DDBJ whole genome shotgun (WGS) entry which is preliminary data.</text>
</comment>
<dbReference type="Proteomes" id="UP000824242">
    <property type="component" value="Unassembled WGS sequence"/>
</dbReference>
<dbReference type="GO" id="GO:0046872">
    <property type="term" value="F:metal ion binding"/>
    <property type="evidence" value="ECO:0007669"/>
    <property type="project" value="UniProtKB-KW"/>
</dbReference>
<dbReference type="SFLD" id="SFLDG01086">
    <property type="entry name" value="elongater_protein-like"/>
    <property type="match status" value="1"/>
</dbReference>